<evidence type="ECO:0000256" key="5">
    <source>
        <dbReference type="RuleBase" id="RU003956"/>
    </source>
</evidence>
<gene>
    <name evidence="6" type="ORF">SERLADRAFT_471865</name>
</gene>
<dbReference type="AlphaFoldDB" id="F8P1U2"/>
<name>F8P1U2_SERL9</name>
<dbReference type="CDD" id="cd03379">
    <property type="entry name" value="beta_CA_cladeD"/>
    <property type="match status" value="1"/>
</dbReference>
<comment type="catalytic activity">
    <reaction evidence="5">
        <text>hydrogencarbonate + H(+) = CO2 + H2O</text>
        <dbReference type="Rhea" id="RHEA:10748"/>
        <dbReference type="ChEBI" id="CHEBI:15377"/>
        <dbReference type="ChEBI" id="CHEBI:15378"/>
        <dbReference type="ChEBI" id="CHEBI:16526"/>
        <dbReference type="ChEBI" id="CHEBI:17544"/>
        <dbReference type="EC" id="4.2.1.1"/>
    </reaction>
</comment>
<dbReference type="KEGG" id="sla:SERLADRAFT_471865"/>
<dbReference type="GO" id="GO:0004089">
    <property type="term" value="F:carbonate dehydratase activity"/>
    <property type="evidence" value="ECO:0007669"/>
    <property type="project" value="UniProtKB-UniRule"/>
</dbReference>
<keyword evidence="5" id="KW-0456">Lyase</keyword>
<evidence type="ECO:0000256" key="3">
    <source>
        <dbReference type="ARBA" id="ARBA00022833"/>
    </source>
</evidence>
<organism>
    <name type="scientific">Serpula lacrymans var. lacrymans (strain S7.9)</name>
    <name type="common">Dry rot fungus</name>
    <dbReference type="NCBI Taxonomy" id="578457"/>
    <lineage>
        <taxon>Eukaryota</taxon>
        <taxon>Fungi</taxon>
        <taxon>Dikarya</taxon>
        <taxon>Basidiomycota</taxon>
        <taxon>Agaricomycotina</taxon>
        <taxon>Agaricomycetes</taxon>
        <taxon>Agaricomycetidae</taxon>
        <taxon>Boletales</taxon>
        <taxon>Coniophorineae</taxon>
        <taxon>Serpulaceae</taxon>
        <taxon>Serpula</taxon>
    </lineage>
</organism>
<dbReference type="OrthoDB" id="10248475at2759"/>
<protein>
    <recommendedName>
        <fullName evidence="5">Carbonic anhydrase</fullName>
        <ecNumber evidence="5">4.2.1.1</ecNumber>
    </recommendedName>
    <alternativeName>
        <fullName evidence="5">Carbonate dehydratase</fullName>
    </alternativeName>
</protein>
<accession>F8P1U2</accession>
<dbReference type="PANTHER" id="PTHR43175">
    <property type="entry name" value="CARBONIC ANHYDRASE"/>
    <property type="match status" value="1"/>
</dbReference>
<dbReference type="Pfam" id="PF00484">
    <property type="entry name" value="Pro_CA"/>
    <property type="match status" value="1"/>
</dbReference>
<comment type="function">
    <text evidence="5">Reversible hydration of carbon dioxide.</text>
</comment>
<feature type="binding site" evidence="4">
    <location>
        <position position="38"/>
    </location>
    <ligand>
        <name>Zn(2+)</name>
        <dbReference type="ChEBI" id="CHEBI:29105"/>
    </ligand>
</feature>
<dbReference type="Proteomes" id="UP000008064">
    <property type="component" value="Unassembled WGS sequence"/>
</dbReference>
<dbReference type="EC" id="4.2.1.1" evidence="5"/>
<dbReference type="GeneID" id="18820033"/>
<comment type="cofactor">
    <cofactor evidence="4">
        <name>Zn(2+)</name>
        <dbReference type="ChEBI" id="CHEBI:29105"/>
    </cofactor>
    <text evidence="4">Binds 1 zinc ion per subunit.</text>
</comment>
<keyword evidence="2 4" id="KW-0479">Metal-binding</keyword>
<reference evidence="6" key="1">
    <citation type="submission" date="2011-04" db="EMBL/GenBank/DDBJ databases">
        <title>Evolution of plant cell wall degrading machinery underlies the functional diversity of forest fungi.</title>
        <authorList>
            <consortium name="US DOE Joint Genome Institute (JGI-PGF)"/>
            <person name="Eastwood D.C."/>
            <person name="Floudas D."/>
            <person name="Binder M."/>
            <person name="Majcherczyk A."/>
            <person name="Schneider P."/>
            <person name="Aerts A."/>
            <person name="Asiegbu F.O."/>
            <person name="Baker S.E."/>
            <person name="Barry K."/>
            <person name="Bendiksby M."/>
            <person name="Blumentritt M."/>
            <person name="Coutinho P.M."/>
            <person name="Cullen D."/>
            <person name="Cullen D."/>
            <person name="Gathman A."/>
            <person name="Goodell B."/>
            <person name="Henrissat B."/>
            <person name="Ihrmark K."/>
            <person name="Kauserud H."/>
            <person name="Kohler A."/>
            <person name="LaButti K."/>
            <person name="Lapidus A."/>
            <person name="Lavin J.L."/>
            <person name="Lee Y.-H."/>
            <person name="Lindquist E."/>
            <person name="Lilly W."/>
            <person name="Lucas S."/>
            <person name="Morin E."/>
            <person name="Murat C."/>
            <person name="Oguiza J.A."/>
            <person name="Park J."/>
            <person name="Pisabarro A.G."/>
            <person name="Riley R."/>
            <person name="Rosling A."/>
            <person name="Salamov A."/>
            <person name="Schmidt O."/>
            <person name="Schmutz J."/>
            <person name="Skrede I."/>
            <person name="Stenlid J."/>
            <person name="Wiebenga A."/>
            <person name="Xie X."/>
            <person name="Kues U."/>
            <person name="Hibbett D.S."/>
            <person name="Hoffmeister D."/>
            <person name="Hogberg N."/>
            <person name="Martin F."/>
            <person name="Grigoriev I.V."/>
            <person name="Watkinson S.C."/>
        </authorList>
    </citation>
    <scope>NUCLEOTIDE SEQUENCE</scope>
    <source>
        <strain evidence="6">S7.9</strain>
    </source>
</reference>
<dbReference type="RefSeq" id="XP_007320360.1">
    <property type="nucleotide sequence ID" value="XM_007320298.1"/>
</dbReference>
<dbReference type="SMART" id="SM00947">
    <property type="entry name" value="Pro_CA"/>
    <property type="match status" value="1"/>
</dbReference>
<evidence type="ECO:0000256" key="4">
    <source>
        <dbReference type="PIRSR" id="PIRSR601765-1"/>
    </source>
</evidence>
<keyword evidence="3 4" id="KW-0862">Zinc</keyword>
<dbReference type="InterPro" id="IPR036874">
    <property type="entry name" value="Carbonic_anhydrase_sf"/>
</dbReference>
<dbReference type="SUPFAM" id="SSF53056">
    <property type="entry name" value="beta-carbonic anhydrase, cab"/>
    <property type="match status" value="1"/>
</dbReference>
<feature type="binding site" evidence="4">
    <location>
        <position position="93"/>
    </location>
    <ligand>
        <name>Zn(2+)</name>
        <dbReference type="ChEBI" id="CHEBI:29105"/>
    </ligand>
</feature>
<evidence type="ECO:0000256" key="1">
    <source>
        <dbReference type="ARBA" id="ARBA00006217"/>
    </source>
</evidence>
<dbReference type="PANTHER" id="PTHR43175:SF3">
    <property type="entry name" value="CARBON DISULFIDE HYDROLASE"/>
    <property type="match status" value="1"/>
</dbReference>
<sequence>MVDFVKANNTFVSQHSEKMHEVSKLGPPPSEHLIVLTCMDARLNPFKFLGLNEGEAHVIRNGGGYAKDALNSIILSQQFLQTRSIAVIHHTDCGMTHFTVPELRHKILETHVGKLSPDKASQVKKEYVELEERQAFRPFKDVDESVKEDVQFLKVNPMVKSEEGSITGWVYETESGKVNGWSNQK</sequence>
<proteinExistence type="inferred from homology"/>
<comment type="similarity">
    <text evidence="1 5">Belongs to the beta-class carbonic anhydrase family.</text>
</comment>
<dbReference type="HOGENOM" id="CLU_084253_4_0_1"/>
<dbReference type="GO" id="GO:0008270">
    <property type="term" value="F:zinc ion binding"/>
    <property type="evidence" value="ECO:0007669"/>
    <property type="project" value="UniProtKB-UniRule"/>
</dbReference>
<dbReference type="Gene3D" id="3.40.1050.10">
    <property type="entry name" value="Carbonic anhydrase"/>
    <property type="match status" value="1"/>
</dbReference>
<feature type="binding site" evidence="4">
    <location>
        <position position="40"/>
    </location>
    <ligand>
        <name>Zn(2+)</name>
        <dbReference type="ChEBI" id="CHEBI:29105"/>
    </ligand>
</feature>
<evidence type="ECO:0000256" key="2">
    <source>
        <dbReference type="ARBA" id="ARBA00022723"/>
    </source>
</evidence>
<dbReference type="InterPro" id="IPR001765">
    <property type="entry name" value="Carbonic_anhydrase"/>
</dbReference>
<feature type="binding site" evidence="4">
    <location>
        <position position="90"/>
    </location>
    <ligand>
        <name>Zn(2+)</name>
        <dbReference type="ChEBI" id="CHEBI:29105"/>
    </ligand>
</feature>
<dbReference type="EMBL" id="GL945436">
    <property type="protein sequence ID" value="EGO23120.1"/>
    <property type="molecule type" value="Genomic_DNA"/>
</dbReference>
<evidence type="ECO:0000313" key="6">
    <source>
        <dbReference type="EMBL" id="EGO23120.1"/>
    </source>
</evidence>